<dbReference type="STRING" id="273068.TTE1880"/>
<feature type="site" description="Contributes to redox potential value" evidence="7">
    <location>
        <position position="32"/>
    </location>
</feature>
<feature type="active site" description="Nucleophile" evidence="7">
    <location>
        <position position="33"/>
    </location>
</feature>
<dbReference type="Gene3D" id="3.40.30.10">
    <property type="entry name" value="Glutaredoxin"/>
    <property type="match status" value="1"/>
</dbReference>
<evidence type="ECO:0000256" key="6">
    <source>
        <dbReference type="PIRNR" id="PIRNR000077"/>
    </source>
</evidence>
<dbReference type="PIRSF" id="PIRSF000077">
    <property type="entry name" value="Thioredoxin"/>
    <property type="match status" value="1"/>
</dbReference>
<feature type="domain" description="Thioredoxin" evidence="9">
    <location>
        <begin position="1"/>
        <end position="105"/>
    </location>
</feature>
<dbReference type="eggNOG" id="COG3118">
    <property type="taxonomic scope" value="Bacteria"/>
</dbReference>
<dbReference type="EMBL" id="AE008691">
    <property type="protein sequence ID" value="AAM25064.1"/>
    <property type="molecule type" value="Genomic_DNA"/>
</dbReference>
<evidence type="ECO:0000256" key="7">
    <source>
        <dbReference type="PIRSR" id="PIRSR000077-1"/>
    </source>
</evidence>
<dbReference type="SUPFAM" id="SSF52833">
    <property type="entry name" value="Thioredoxin-like"/>
    <property type="match status" value="1"/>
</dbReference>
<evidence type="ECO:0000256" key="2">
    <source>
        <dbReference type="ARBA" id="ARBA00022448"/>
    </source>
</evidence>
<evidence type="ECO:0000313" key="11">
    <source>
        <dbReference type="Proteomes" id="UP000000555"/>
    </source>
</evidence>
<sequence>MVIEVNKDNFDEVVKKEEKLVLIDFWGPKCEQCLALMPEVEKLEQKYADKVKFCKLDASQNRRLCISLKVLGLPTFQLYKNGEKVDEISKDVTIEKIEEMIKRHI</sequence>
<evidence type="ECO:0000256" key="4">
    <source>
        <dbReference type="ARBA" id="ARBA00023157"/>
    </source>
</evidence>
<evidence type="ECO:0000313" key="10">
    <source>
        <dbReference type="EMBL" id="AAM25064.1"/>
    </source>
</evidence>
<dbReference type="Proteomes" id="UP000000555">
    <property type="component" value="Chromosome"/>
</dbReference>
<dbReference type="NCBIfam" id="NF047697">
    <property type="entry name" value="ThioredTrxAClost"/>
    <property type="match status" value="1"/>
</dbReference>
<evidence type="ECO:0000256" key="3">
    <source>
        <dbReference type="ARBA" id="ARBA00022982"/>
    </source>
</evidence>
<proteinExistence type="inferred from homology"/>
<dbReference type="GO" id="GO:0005737">
    <property type="term" value="C:cytoplasm"/>
    <property type="evidence" value="ECO:0007669"/>
    <property type="project" value="TreeGrafter"/>
</dbReference>
<dbReference type="CDD" id="cd02947">
    <property type="entry name" value="TRX_family"/>
    <property type="match status" value="1"/>
</dbReference>
<keyword evidence="3" id="KW-0249">Electron transport</keyword>
<dbReference type="InterPro" id="IPR005746">
    <property type="entry name" value="Thioredoxin"/>
</dbReference>
<accession>Q8R8V9</accession>
<dbReference type="KEGG" id="tte:TTE1880"/>
<feature type="active site" description="Nucleophile" evidence="7">
    <location>
        <position position="30"/>
    </location>
</feature>
<feature type="site" description="Contributes to redox potential value" evidence="7">
    <location>
        <position position="31"/>
    </location>
</feature>
<evidence type="ECO:0000256" key="8">
    <source>
        <dbReference type="PIRSR" id="PIRSR000077-4"/>
    </source>
</evidence>
<comment type="similarity">
    <text evidence="1 6">Belongs to the thioredoxin family.</text>
</comment>
<protein>
    <recommendedName>
        <fullName evidence="6">Thioredoxin</fullName>
    </recommendedName>
</protein>
<dbReference type="InterPro" id="IPR013766">
    <property type="entry name" value="Thioredoxin_domain"/>
</dbReference>
<dbReference type="GO" id="GO:0016853">
    <property type="term" value="F:isomerase activity"/>
    <property type="evidence" value="ECO:0007669"/>
    <property type="project" value="UniProtKB-KW"/>
</dbReference>
<keyword evidence="11" id="KW-1185">Reference proteome</keyword>
<dbReference type="GO" id="GO:0015035">
    <property type="term" value="F:protein-disulfide reductase activity"/>
    <property type="evidence" value="ECO:0007669"/>
    <property type="project" value="InterPro"/>
</dbReference>
<dbReference type="Pfam" id="PF00085">
    <property type="entry name" value="Thioredoxin"/>
    <property type="match status" value="1"/>
</dbReference>
<keyword evidence="2" id="KW-0813">Transport</keyword>
<keyword evidence="4 8" id="KW-1015">Disulfide bond</keyword>
<evidence type="ECO:0000256" key="1">
    <source>
        <dbReference type="ARBA" id="ARBA00008987"/>
    </source>
</evidence>
<feature type="disulfide bond" description="Redox-active" evidence="8">
    <location>
        <begin position="30"/>
        <end position="33"/>
    </location>
</feature>
<evidence type="ECO:0000256" key="5">
    <source>
        <dbReference type="ARBA" id="ARBA00023284"/>
    </source>
</evidence>
<keyword evidence="5 8" id="KW-0676">Redox-active center</keyword>
<feature type="site" description="Deprotonates C-terminal active site Cys" evidence="7">
    <location>
        <position position="24"/>
    </location>
</feature>
<dbReference type="AlphaFoldDB" id="Q8R8V9"/>
<dbReference type="HOGENOM" id="CLU_090389_10_2_9"/>
<organism evidence="10 11">
    <name type="scientific">Caldanaerobacter subterraneus subsp. tengcongensis (strain DSM 15242 / JCM 11007 / NBRC 100824 / MB4)</name>
    <name type="common">Thermoanaerobacter tengcongensis</name>
    <dbReference type="NCBI Taxonomy" id="273068"/>
    <lineage>
        <taxon>Bacteria</taxon>
        <taxon>Bacillati</taxon>
        <taxon>Bacillota</taxon>
        <taxon>Clostridia</taxon>
        <taxon>Thermoanaerobacterales</taxon>
        <taxon>Thermoanaerobacteraceae</taxon>
        <taxon>Caldanaerobacter</taxon>
    </lineage>
</organism>
<dbReference type="PANTHER" id="PTHR45663:SF11">
    <property type="entry name" value="GEO12009P1"/>
    <property type="match status" value="1"/>
</dbReference>
<reference evidence="10 11" key="1">
    <citation type="journal article" date="2002" name="Genome Res.">
        <title>A complete sequence of the T. tengcongensis genome.</title>
        <authorList>
            <person name="Bao Q."/>
            <person name="Tian Y."/>
            <person name="Li W."/>
            <person name="Xu Z."/>
            <person name="Xuan Z."/>
            <person name="Hu S."/>
            <person name="Dong W."/>
            <person name="Yang J."/>
            <person name="Chen Y."/>
            <person name="Xue Y."/>
            <person name="Xu Y."/>
            <person name="Lai X."/>
            <person name="Huang L."/>
            <person name="Dong X."/>
            <person name="Ma Y."/>
            <person name="Ling L."/>
            <person name="Tan H."/>
            <person name="Chen R."/>
            <person name="Wang J."/>
            <person name="Yu J."/>
            <person name="Yang H."/>
        </authorList>
    </citation>
    <scope>NUCLEOTIDE SEQUENCE [LARGE SCALE GENOMIC DNA]</scope>
    <source>
        <strain evidence="11">DSM 15242 / JCM 11007 / NBRC 100824 / MB4</strain>
    </source>
</reference>
<name>Q8R8V9_CALS4</name>
<dbReference type="InterPro" id="IPR036249">
    <property type="entry name" value="Thioredoxin-like_sf"/>
</dbReference>
<gene>
    <name evidence="10" type="primary">TrxA4</name>
    <name evidence="10" type="ordered locus">TTE1880</name>
</gene>
<evidence type="ECO:0000259" key="9">
    <source>
        <dbReference type="PROSITE" id="PS51352"/>
    </source>
</evidence>
<keyword evidence="10" id="KW-0413">Isomerase</keyword>
<dbReference type="PROSITE" id="PS51352">
    <property type="entry name" value="THIOREDOXIN_2"/>
    <property type="match status" value="1"/>
</dbReference>
<dbReference type="PANTHER" id="PTHR45663">
    <property type="entry name" value="GEO12009P1"/>
    <property type="match status" value="1"/>
</dbReference>